<comment type="caution">
    <text evidence="1">The sequence shown here is derived from an EMBL/GenBank/DDBJ whole genome shotgun (WGS) entry which is preliminary data.</text>
</comment>
<evidence type="ECO:0000313" key="2">
    <source>
        <dbReference type="Proteomes" id="UP001283361"/>
    </source>
</evidence>
<proteinExistence type="predicted"/>
<dbReference type="Proteomes" id="UP001283361">
    <property type="component" value="Unassembled WGS sequence"/>
</dbReference>
<sequence>MLMVPLVFCQGVGQCGGRPVQERYSGSDRIMDQNEFTSYWLHFDRD</sequence>
<organism evidence="1 2">
    <name type="scientific">Elysia crispata</name>
    <name type="common">lettuce slug</name>
    <dbReference type="NCBI Taxonomy" id="231223"/>
    <lineage>
        <taxon>Eukaryota</taxon>
        <taxon>Metazoa</taxon>
        <taxon>Spiralia</taxon>
        <taxon>Lophotrochozoa</taxon>
        <taxon>Mollusca</taxon>
        <taxon>Gastropoda</taxon>
        <taxon>Heterobranchia</taxon>
        <taxon>Euthyneura</taxon>
        <taxon>Panpulmonata</taxon>
        <taxon>Sacoglossa</taxon>
        <taxon>Placobranchoidea</taxon>
        <taxon>Plakobranchidae</taxon>
        <taxon>Elysia</taxon>
    </lineage>
</organism>
<accession>A0AAE1AXB1</accession>
<protein>
    <submittedName>
        <fullName evidence="1">Uncharacterized protein</fullName>
    </submittedName>
</protein>
<name>A0AAE1AXB1_9GAST</name>
<feature type="non-terminal residue" evidence="1">
    <location>
        <position position="46"/>
    </location>
</feature>
<gene>
    <name evidence="1" type="ORF">RRG08_026899</name>
</gene>
<dbReference type="EMBL" id="JAWDGP010001082">
    <property type="protein sequence ID" value="KAK3795051.1"/>
    <property type="molecule type" value="Genomic_DNA"/>
</dbReference>
<reference evidence="1" key="1">
    <citation type="journal article" date="2023" name="G3 (Bethesda)">
        <title>A reference genome for the long-term kleptoplast-retaining sea slug Elysia crispata morphotype clarki.</title>
        <authorList>
            <person name="Eastman K.E."/>
            <person name="Pendleton A.L."/>
            <person name="Shaikh M.A."/>
            <person name="Suttiyut T."/>
            <person name="Ogas R."/>
            <person name="Tomko P."/>
            <person name="Gavelis G."/>
            <person name="Widhalm J.R."/>
            <person name="Wisecaver J.H."/>
        </authorList>
    </citation>
    <scope>NUCLEOTIDE SEQUENCE</scope>
    <source>
        <strain evidence="1">ECLA1</strain>
    </source>
</reference>
<evidence type="ECO:0000313" key="1">
    <source>
        <dbReference type="EMBL" id="KAK3795051.1"/>
    </source>
</evidence>
<keyword evidence="2" id="KW-1185">Reference proteome</keyword>
<dbReference type="AlphaFoldDB" id="A0AAE1AXB1"/>